<evidence type="ECO:0000313" key="4">
    <source>
        <dbReference type="FlyBase" id="FBgn0262547"/>
    </source>
</evidence>
<reference evidence="2" key="10">
    <citation type="submission" date="2012-05" db="EMBL/GenBank/DDBJ databases">
        <authorList>
            <person name="Carlson J."/>
            <person name="Booth B."/>
            <person name="Frise E."/>
            <person name="Sandler J."/>
            <person name="Wan K."/>
            <person name="Yu C."/>
            <person name="Celniker S."/>
        </authorList>
    </citation>
    <scope>NUCLEOTIDE SEQUENCE</scope>
</reference>
<dbReference type="FlyBase" id="FBgn0262547">
    <property type="gene designation" value="CG43101"/>
</dbReference>
<keyword evidence="5" id="KW-1185">Reference proteome</keyword>
<reference evidence="3 5" key="1">
    <citation type="journal article" date="2000" name="Science">
        <title>The genome sequence of Drosophila melanogaster.</title>
        <authorList>
            <person name="Adams M.D."/>
            <person name="Celniker S.E."/>
            <person name="Holt R.A."/>
            <person name="Evans C.A."/>
            <person name="Gocayne J.D."/>
            <person name="Amanatides P.G."/>
            <person name="Scherer S.E."/>
            <person name="Li P.W."/>
            <person name="Hoskins R.A."/>
            <person name="Galle R.F."/>
            <person name="George R.A."/>
            <person name="Lewis S.E."/>
            <person name="Richards S."/>
            <person name="Ashburner M."/>
            <person name="Henderson S.N."/>
            <person name="Sutton G.G."/>
            <person name="Wortman J.R."/>
            <person name="Yandell M.D."/>
            <person name="Zhang Q."/>
            <person name="Chen L.X."/>
            <person name="Brandon R.C."/>
            <person name="Rogers Y.H."/>
            <person name="Blazej R.G."/>
            <person name="Champe M."/>
            <person name="Pfeiffer B.D."/>
            <person name="Wan K.H."/>
            <person name="Doyle C."/>
            <person name="Baxter E.G."/>
            <person name="Helt G."/>
            <person name="Nelson C.R."/>
            <person name="Gabor G.L."/>
            <person name="Abril J.F."/>
            <person name="Agbayani A."/>
            <person name="An H.J."/>
            <person name="Andrews-Pfannkoch C."/>
            <person name="Baldwin D."/>
            <person name="Ballew R.M."/>
            <person name="Basu A."/>
            <person name="Baxendale J."/>
            <person name="Bayraktaroglu L."/>
            <person name="Beasley E.M."/>
            <person name="Beeson K.Y."/>
            <person name="Benos P.V."/>
            <person name="Berman B.P."/>
            <person name="Bhandari D."/>
            <person name="Bolshakov S."/>
            <person name="Borkova D."/>
            <person name="Botchan M.R."/>
            <person name="Bouck J."/>
            <person name="Brokstein P."/>
            <person name="Brottier P."/>
            <person name="Burtis K.C."/>
            <person name="Busam D.A."/>
            <person name="Butler H."/>
            <person name="Cadieu E."/>
            <person name="Center A."/>
            <person name="Chandra I."/>
            <person name="Cherry J.M."/>
            <person name="Cawley S."/>
            <person name="Dahlke C."/>
            <person name="Davenport L.B."/>
            <person name="Davies P."/>
            <person name="de Pablos B."/>
            <person name="Delcher A."/>
            <person name="Deng Z."/>
            <person name="Mays A.D."/>
            <person name="Dew I."/>
            <person name="Dietz S.M."/>
            <person name="Dodson K."/>
            <person name="Doup L.E."/>
            <person name="Downes M."/>
            <person name="Dugan-Rocha S."/>
            <person name="Dunkov B.C."/>
            <person name="Dunn P."/>
            <person name="Durbin K.J."/>
            <person name="Evangelista C.C."/>
            <person name="Ferraz C."/>
            <person name="Ferriera S."/>
            <person name="Fleischmann W."/>
            <person name="Fosler C."/>
            <person name="Gabrielian A.E."/>
            <person name="Garg N.S."/>
            <person name="Gelbart W.M."/>
            <person name="Glasser K."/>
            <person name="Glodek A."/>
            <person name="Gong F."/>
            <person name="Gorrell J.H."/>
            <person name="Gu Z."/>
            <person name="Guan P."/>
            <person name="Harris M."/>
            <person name="Harris N.L."/>
            <person name="Harvey D."/>
            <person name="Heiman T.J."/>
            <person name="Hernandez J.R."/>
            <person name="Houck J."/>
            <person name="Hostin D."/>
            <person name="Houston K.A."/>
            <person name="Howland T.J."/>
            <person name="Wei M.H."/>
            <person name="Ibegwam C."/>
            <person name="Jalali M."/>
            <person name="Kalush F."/>
            <person name="Karpen G.H."/>
            <person name="Ke Z."/>
            <person name="Kennison J.A."/>
            <person name="Ketchum K.A."/>
            <person name="Kimmel B.E."/>
            <person name="Kodira C.D."/>
            <person name="Kraft C."/>
            <person name="Kravitz S."/>
            <person name="Kulp D."/>
            <person name="Lai Z."/>
            <person name="Lasko P."/>
            <person name="Lei Y."/>
            <person name="Levitsky A.A."/>
            <person name="Li J."/>
            <person name="Li Z."/>
            <person name="Liang Y."/>
            <person name="Lin X."/>
            <person name="Liu X."/>
            <person name="Mattei B."/>
            <person name="McIntosh T.C."/>
            <person name="McLeod M.P."/>
            <person name="McPherson D."/>
            <person name="Merkulov G."/>
            <person name="Milshina N.V."/>
            <person name="Mobarry C."/>
            <person name="Morris J."/>
            <person name="Moshrefi A."/>
            <person name="Mount S.M."/>
            <person name="Moy M."/>
            <person name="Murphy B."/>
            <person name="Murphy L."/>
            <person name="Muzny D.M."/>
            <person name="Nelson D.L."/>
            <person name="Nelson D.R."/>
            <person name="Nelson K.A."/>
            <person name="Nixon K."/>
            <person name="Nusskern D.R."/>
            <person name="Pacleb J.M."/>
            <person name="Palazzolo M."/>
            <person name="Pittman G.S."/>
            <person name="Pan S."/>
            <person name="Pollard J."/>
            <person name="Puri V."/>
            <person name="Reese M.G."/>
            <person name="Reinert K."/>
            <person name="Remington K."/>
            <person name="Saunders R.D."/>
            <person name="Scheeler F."/>
            <person name="Shen H."/>
            <person name="Shue B.C."/>
            <person name="Siden-Kiamos I."/>
            <person name="Simpson M."/>
            <person name="Skupski M.P."/>
            <person name="Smith T."/>
            <person name="Spier E."/>
            <person name="Spradling A.C."/>
            <person name="Stapleton M."/>
            <person name="Strong R."/>
            <person name="Sun E."/>
            <person name="Svirskas R."/>
            <person name="Tector C."/>
            <person name="Turner R."/>
            <person name="Venter E."/>
            <person name="Wang A.H."/>
            <person name="Wang X."/>
            <person name="Wang Z.Y."/>
            <person name="Wassarman D.A."/>
            <person name="Weinstock G.M."/>
            <person name="Weissenbach J."/>
            <person name="Williams S.M."/>
            <person name="WoodageT"/>
            <person name="Worley K.C."/>
            <person name="Wu D."/>
            <person name="Yang S."/>
            <person name="Yao Q.A."/>
            <person name="Ye J."/>
            <person name="Yeh R.F."/>
            <person name="Zaveri J.S."/>
            <person name="Zhan M."/>
            <person name="Zhang G."/>
            <person name="Zhao Q."/>
            <person name="Zheng L."/>
            <person name="Zheng X.H."/>
            <person name="Zhong F.N."/>
            <person name="Zhong W."/>
            <person name="Zhou X."/>
            <person name="Zhu S."/>
            <person name="Zhu X."/>
            <person name="Smith H.O."/>
            <person name="Gibbs R.A."/>
            <person name="Myers E.W."/>
            <person name="Rubin G.M."/>
            <person name="Venter J.C."/>
        </authorList>
    </citation>
    <scope>NUCLEOTIDE SEQUENCE [LARGE SCALE GENOMIC DNA]</scope>
    <source>
        <strain evidence="5">Berkeley</strain>
    </source>
</reference>
<gene>
    <name evidence="2" type="primary">CG43101-RA</name>
    <name evidence="3" type="synonym">Dmel\CG43101</name>
    <name evidence="3 4" type="ORF">CG43101</name>
    <name evidence="3" type="ORF">Dmel_CG43101</name>
</gene>
<dbReference type="ExpressionAtlas" id="F0JAR5">
    <property type="expression patterns" value="baseline and differential"/>
</dbReference>
<reference evidence="3 5" key="3">
    <citation type="journal article" date="2002" name="Genome Biol.">
        <title>Annotation of the Drosophila melanogaster euchromatic genome: a systematic review.</title>
        <authorList>
            <person name="Misra S."/>
            <person name="Crosby M.A."/>
            <person name="Mungall C.J."/>
            <person name="Matthews B.B."/>
            <person name="Campbell K.S."/>
            <person name="Hradecky P."/>
            <person name="Huang Y."/>
            <person name="Kaminker J.S."/>
            <person name="Millburn G.H."/>
            <person name="Prochnik S.E."/>
            <person name="Smith C.D."/>
            <person name="Tupy J.L."/>
            <person name="Whitfied E.J."/>
            <person name="Bayraktaroglu L."/>
            <person name="Berman B.P."/>
            <person name="Bettencourt B.R."/>
            <person name="Celniker S.E."/>
            <person name="de Grey A.D."/>
            <person name="Drysdale R.A."/>
            <person name="Harris N.L."/>
            <person name="Richter J."/>
            <person name="Russo S."/>
            <person name="Schroeder A.J."/>
            <person name="Shu S.Q."/>
            <person name="Stapleton M."/>
            <person name="Yamada C."/>
            <person name="Ashburner M."/>
            <person name="Gelbart W.M."/>
            <person name="Rubin G.M."/>
            <person name="Lewis S.E."/>
        </authorList>
    </citation>
    <scope>GENOME REANNOTATION</scope>
    <source>
        <strain evidence="5">Berkeley</strain>
    </source>
</reference>
<reference evidence="3" key="15">
    <citation type="submission" date="2020-05" db="EMBL/GenBank/DDBJ databases">
        <title>Drosophila melanogaster release 4 sequence.</title>
        <authorList>
            <consortium name="Berkeley Drosophila Genome Project"/>
            <person name="Celniker S."/>
            <person name="Carlson J."/>
            <person name="Wan K."/>
            <person name="Pfeiffer B."/>
            <person name="Frise E."/>
            <person name="George R."/>
            <person name="Hoskins R."/>
            <person name="Stapleton M."/>
            <person name="Pacleb J."/>
            <person name="Park S."/>
            <person name="Svirskas R."/>
            <person name="Smith E."/>
            <person name="Yu C."/>
            <person name="Rubin G."/>
        </authorList>
    </citation>
    <scope>NUCLEOTIDE SEQUENCE</scope>
</reference>
<dbReference type="Proteomes" id="UP000000803">
    <property type="component" value="Chromosome 2R"/>
</dbReference>
<feature type="signal peptide" evidence="1">
    <location>
        <begin position="1"/>
        <end position="18"/>
    </location>
</feature>
<sequence length="109" mass="12533">MIKFFAVVVLLAISPLSSDSTLIDIVSSCINFQFKALLYLAESTDDKFHCIETCVYDIIRNLTKIDLPKRPDPEICQGLNDKCKYAEGLRKCLPPNLDERFWKDVFTRI</sequence>
<proteinExistence type="evidence at transcript level"/>
<dbReference type="GeneID" id="12798468"/>
<reference evidence="3 5" key="6">
    <citation type="journal article" date="2005" name="PLoS Comput. Biol.">
        <title>Combined evidence annotation of transposable elements in genome sequences.</title>
        <authorList>
            <person name="Quesneville H."/>
            <person name="Bergman C.M."/>
            <person name="Andrieu O."/>
            <person name="Autard D."/>
            <person name="Nouaud D."/>
            <person name="Ashburner M."/>
            <person name="Anxolabehere D."/>
        </authorList>
    </citation>
    <scope>NUCLEOTIDE SEQUENCE [LARGE SCALE GENOMIC DNA]</scope>
    <source>
        <strain evidence="5">Berkeley</strain>
    </source>
</reference>
<dbReference type="Bgee" id="FBgn0262547">
    <property type="expression patterns" value="Expressed in spermatid in male reproductive gland and 32 other cell types or tissues"/>
</dbReference>
<reference evidence="3" key="11">
    <citation type="journal article" date="2015" name="G3 (Bethesda)">
        <title>Gene Model Annotations for Drosophila melanogaster: Impact of High-Throughput Data.</title>
        <authorList>
            <consortium name="FlyBase Consortium"/>
            <person name="Matthews B.B."/>
            <person name="Dos Santos G."/>
            <person name="Crosby M.A."/>
            <person name="Emmert D.B."/>
            <person name="St Pierre S.E."/>
            <person name="Gramates L.S."/>
            <person name="Zhou P."/>
            <person name="Schroeder A.J."/>
            <person name="Falls K."/>
            <person name="Strelets V."/>
            <person name="Russo S.M."/>
            <person name="Gelbart W.M."/>
            <person name="null"/>
        </authorList>
    </citation>
    <scope>NUCLEOTIDE SEQUENCE</scope>
</reference>
<dbReference type="BioGRID-ORCS" id="12798468">
    <property type="hits" value="0 hits in 1 CRISPR screen"/>
</dbReference>
<dbReference type="PaxDb" id="7227-FBpp0293427"/>
<dbReference type="AlphaFoldDB" id="F0JAR5"/>
<reference evidence="3" key="13">
    <citation type="journal article" date="2015" name="Genome Res.">
        <title>The Release 6 reference sequence of the Drosophila melanogaster genome.</title>
        <authorList>
            <person name="Hoskins R.A."/>
            <person name="Carlson J.W."/>
            <person name="Wan K.H."/>
            <person name="Park S."/>
            <person name="Mendez I."/>
            <person name="Galle S.E."/>
            <person name="Booth B.W."/>
            <person name="Pfeiffer B.D."/>
            <person name="George R.A."/>
            <person name="Svirskas R."/>
            <person name="Krzywinski M."/>
            <person name="Schein J."/>
            <person name="Accardo M.C."/>
            <person name="Damia E."/>
            <person name="Messina G."/>
            <person name="Mendez-Lago M."/>
            <person name="de Pablos B."/>
            <person name="Demakova O.V."/>
            <person name="Andreyeva E.N."/>
            <person name="Boldyreva L.V."/>
            <person name="Marra M."/>
            <person name="Carvalho A.B."/>
            <person name="Dimitri P."/>
            <person name="Villasante A."/>
            <person name="Zhimulev I.F."/>
            <person name="Rubin G.M."/>
            <person name="Karpen G.H."/>
            <person name="Celniker S.E."/>
        </authorList>
    </citation>
    <scope>NUCLEOTIDE SEQUENCE</scope>
</reference>
<dbReference type="InParanoid" id="F0JAR5"/>
<dbReference type="VEuPathDB" id="VectorBase:FBgn0262547"/>
<reference evidence="3 5" key="9">
    <citation type="journal article" date="2007" name="Science">
        <title>Sequence finishing and mapping of Drosophila melanogaster heterochromatin.</title>
        <authorList>
            <person name="Hoskins R.A."/>
            <person name="Carlson J.W."/>
            <person name="Kennedy C."/>
            <person name="Acevedo D."/>
            <person name="Evans-Holm M."/>
            <person name="Frise E."/>
            <person name="Wan K.H."/>
            <person name="Park S."/>
            <person name="Mendez-Lago M."/>
            <person name="Rossi F."/>
            <person name="Villasante A."/>
            <person name="Dimitri P."/>
            <person name="Karpen G.H."/>
            <person name="Celniker S.E."/>
        </authorList>
    </citation>
    <scope>NUCLEOTIDE SEQUENCE [LARGE SCALE GENOMIC DNA]</scope>
    <source>
        <strain evidence="5">Berkeley</strain>
    </source>
</reference>
<dbReference type="RefSeq" id="NP_001246329.1">
    <property type="nucleotide sequence ID" value="NM_001259400.2"/>
</dbReference>
<feature type="chain" id="PRO_5015090385" evidence="1">
    <location>
        <begin position="19"/>
        <end position="109"/>
    </location>
</feature>
<reference evidence="3 5" key="4">
    <citation type="journal article" date="2002" name="Genome Biol.">
        <title>The transposable elements of the Drosophila melanogaster euchromatin: a genomics perspective.</title>
        <authorList>
            <person name="Kaminker J.S."/>
            <person name="Bergman C.M."/>
            <person name="Kronmiller B."/>
            <person name="Carlson J."/>
            <person name="Svirskas R."/>
            <person name="Patel S."/>
            <person name="Frise E."/>
            <person name="Wheeler D.A."/>
            <person name="Lewis S.E."/>
            <person name="Rubin G.M."/>
            <person name="Ashburner M."/>
            <person name="Celniker S.E."/>
        </authorList>
    </citation>
    <scope>NUCLEOTIDE SEQUENCE [LARGE SCALE GENOMIC DNA]</scope>
    <source>
        <strain evidence="5">Berkeley</strain>
    </source>
</reference>
<dbReference type="OrthoDB" id="10352590at2759"/>
<dbReference type="HOGENOM" id="CLU_2186635_0_0_1"/>
<evidence type="ECO:0000313" key="5">
    <source>
        <dbReference type="Proteomes" id="UP000000803"/>
    </source>
</evidence>
<accession>F0JAR5</accession>
<evidence type="ECO:0000313" key="3">
    <source>
        <dbReference type="EMBL" id="AFH08083.1"/>
    </source>
</evidence>
<name>F0JAR5_DROME</name>
<dbReference type="EMBL" id="BT126107">
    <property type="protein sequence ID" value="ADY69845.2"/>
    <property type="molecule type" value="mRNA"/>
</dbReference>
<reference evidence="3 5" key="8">
    <citation type="journal article" date="2007" name="Science">
        <title>The Release 5.1 annotation of Drosophila melanogaster heterochromatin.</title>
        <authorList>
            <person name="Smith C.D."/>
            <person name="Shu S."/>
            <person name="Mungall C.J."/>
            <person name="Karpen G.H."/>
        </authorList>
    </citation>
    <scope>NUCLEOTIDE SEQUENCE [LARGE SCALE GENOMIC DNA]</scope>
    <source>
        <strain evidence="5">Berkeley</strain>
    </source>
</reference>
<reference evidence="3 5" key="2">
    <citation type="journal article" date="2002" name="Genome Biol.">
        <title>Finishing a whole-genome shotgun: release 3 of the Drosophila melanogaster euchromatic genome sequence.</title>
        <authorList>
            <person name="Celniker S.E."/>
            <person name="Wheeler D.A."/>
            <person name="Kronmiller B."/>
            <person name="Carlson J.W."/>
            <person name="Halpern A."/>
            <person name="Patel S."/>
            <person name="Adams M."/>
            <person name="Champe M."/>
            <person name="Dugan S.P."/>
            <person name="Frise E."/>
            <person name="Hodgson A."/>
            <person name="George R.A."/>
            <person name="Hoskins R.A."/>
            <person name="Laverty T."/>
            <person name="Muzny D.M."/>
            <person name="Nelson C.R."/>
            <person name="Pacleb J.M."/>
            <person name="Park S."/>
            <person name="Pfeiffer B.D."/>
            <person name="Richards S."/>
            <person name="Sodergren E.J."/>
            <person name="Svirskas R."/>
            <person name="Tabor P.E."/>
            <person name="Wan K."/>
            <person name="Stapleton M."/>
            <person name="Sutton G.G."/>
            <person name="Venter C."/>
            <person name="Weinstock G."/>
            <person name="Scherer S.E."/>
            <person name="Myers E.W."/>
            <person name="Gibbs R.A."/>
            <person name="Rubin G.M."/>
        </authorList>
    </citation>
    <scope>NUCLEOTIDE SEQUENCE [LARGE SCALE GENOMIC DNA]</scope>
    <source>
        <strain evidence="5">Berkeley</strain>
    </source>
</reference>
<reference evidence="3" key="12">
    <citation type="journal article" date="2015" name="G3 (Bethesda)">
        <title>Gene Model Annotations for Drosophila melanogaster: The Rule-Benders.</title>
        <authorList>
            <consortium name="FlyBase Consortium"/>
            <person name="Crosby M.A."/>
            <person name="Gramates L.S."/>
            <person name="Dos Santos G."/>
            <person name="Matthews B.B."/>
            <person name="St Pierre S.E."/>
            <person name="Zhou P."/>
            <person name="Schroeder A.J."/>
            <person name="Falls K."/>
            <person name="Emmert D.B."/>
            <person name="Russo S.M."/>
            <person name="Gelbart W.M."/>
            <person name="null"/>
        </authorList>
    </citation>
    <scope>NUCLEOTIDE SEQUENCE</scope>
</reference>
<evidence type="ECO:0000256" key="1">
    <source>
        <dbReference type="SAM" id="SignalP"/>
    </source>
</evidence>
<dbReference type="DNASU" id="12798468"/>
<reference evidence="3" key="14">
    <citation type="submission" date="2020-04" db="EMBL/GenBank/DDBJ databases">
        <authorList>
            <consortium name="FlyBase"/>
        </authorList>
    </citation>
    <scope>NUCLEOTIDE SEQUENCE</scope>
</reference>
<reference evidence="3" key="7">
    <citation type="submission" date="2006-08" db="EMBL/GenBank/DDBJ databases">
        <authorList>
            <person name="Celniker S."/>
            <person name="Carlson J."/>
            <person name="Wan K."/>
            <person name="Frise E."/>
            <person name="Hoskins R."/>
            <person name="Park S."/>
            <person name="Svirskas R."/>
            <person name="Rubin G."/>
        </authorList>
    </citation>
    <scope>NUCLEOTIDE SEQUENCE</scope>
</reference>
<dbReference type="AGR" id="FB:FBgn0262547"/>
<evidence type="ECO:0000313" key="2">
    <source>
        <dbReference type="EMBL" id="ADY69845.2"/>
    </source>
</evidence>
<dbReference type="KEGG" id="dme:Dmel_CG43101"/>
<protein>
    <submittedName>
        <fullName evidence="2">MIP29410p1</fullName>
    </submittedName>
</protein>
<organism evidence="2">
    <name type="scientific">Drosophila melanogaster</name>
    <name type="common">Fruit fly</name>
    <dbReference type="NCBI Taxonomy" id="7227"/>
    <lineage>
        <taxon>Eukaryota</taxon>
        <taxon>Metazoa</taxon>
        <taxon>Ecdysozoa</taxon>
        <taxon>Arthropoda</taxon>
        <taxon>Hexapoda</taxon>
        <taxon>Insecta</taxon>
        <taxon>Pterygota</taxon>
        <taxon>Neoptera</taxon>
        <taxon>Endopterygota</taxon>
        <taxon>Diptera</taxon>
        <taxon>Brachycera</taxon>
        <taxon>Muscomorpha</taxon>
        <taxon>Ephydroidea</taxon>
        <taxon>Drosophilidae</taxon>
        <taxon>Drosophila</taxon>
        <taxon>Sophophora</taxon>
    </lineage>
</organism>
<dbReference type="STRING" id="7227.FBpp0293427"/>
<dbReference type="EMBL" id="AE013599">
    <property type="protein sequence ID" value="AFH08083.1"/>
    <property type="molecule type" value="Genomic_DNA"/>
</dbReference>
<keyword evidence="1" id="KW-0732">Signal</keyword>
<reference evidence="3 5" key="5">
    <citation type="journal article" date="2002" name="Genome Biol.">
        <title>Heterochromatic sequences in a Drosophila whole-genome shotgun assembly.</title>
        <authorList>
            <person name="Hoskins R.A."/>
            <person name="Smith C.D."/>
            <person name="Carlson J.W."/>
            <person name="Carvalho A.B."/>
            <person name="Halpern A."/>
            <person name="Kaminker J.S."/>
            <person name="Kennedy C."/>
            <person name="Mungall C.J."/>
            <person name="Sullivan B.A."/>
            <person name="Sutton G.G."/>
            <person name="Yasuhara J.C."/>
            <person name="Wakimoto B.T."/>
            <person name="Myers E.W."/>
            <person name="Celniker S.E."/>
            <person name="Rubin G.M."/>
            <person name="Karpen G.H."/>
        </authorList>
    </citation>
    <scope>NUCLEOTIDE SEQUENCE [LARGE SCALE GENOMIC DNA]</scope>
    <source>
        <strain evidence="5">Berkeley</strain>
    </source>
</reference>